<evidence type="ECO:0000313" key="3">
    <source>
        <dbReference type="Proteomes" id="UP000030533"/>
    </source>
</evidence>
<sequence length="93" mass="11210">MLTGTIVGLVIKFFLDKSYIFFDTKNDFLHLRKTFGLYTLMGTFSTIIFWGTESMFWIIWREENMREIGAILGLIMGYIIKYRLDKRYVFRKE</sequence>
<reference evidence="3" key="1">
    <citation type="journal article" date="2014" name="Sci. Data">
        <title>Genomes of diverse isolates of the marine cyanobacterium Prochlorococcus.</title>
        <authorList>
            <person name="Biller S."/>
            <person name="Berube P."/>
            <person name="Thompson J."/>
            <person name="Kelly L."/>
            <person name="Roggensack S."/>
            <person name="Awad L."/>
            <person name="Roache-Johnson K."/>
            <person name="Ding H."/>
            <person name="Giovannoni S.J."/>
            <person name="Moore L.R."/>
            <person name="Chisholm S.W."/>
        </authorList>
    </citation>
    <scope>NUCLEOTIDE SEQUENCE [LARGE SCALE GENOMIC DNA]</scope>
    <source>
        <strain evidence="3">MIT 9314</strain>
    </source>
</reference>
<name>A0A0A2AEH6_PROMR</name>
<evidence type="ECO:0000313" key="2">
    <source>
        <dbReference type="EMBL" id="KGG00283.1"/>
    </source>
</evidence>
<keyword evidence="1" id="KW-0472">Membrane</keyword>
<dbReference type="EMBL" id="JNAO01000013">
    <property type="protein sequence ID" value="KGG00283.1"/>
    <property type="molecule type" value="Genomic_DNA"/>
</dbReference>
<proteinExistence type="predicted"/>
<dbReference type="NCBIfam" id="NF037976">
    <property type="entry name" value="gtrA_1"/>
    <property type="match status" value="1"/>
</dbReference>
<keyword evidence="1" id="KW-1133">Transmembrane helix</keyword>
<feature type="transmembrane region" description="Helical" evidence="1">
    <location>
        <begin position="66"/>
        <end position="84"/>
    </location>
</feature>
<feature type="transmembrane region" description="Helical" evidence="1">
    <location>
        <begin position="35"/>
        <end position="60"/>
    </location>
</feature>
<gene>
    <name evidence="2" type="ORF">EU98_1815</name>
</gene>
<dbReference type="Proteomes" id="UP000030533">
    <property type="component" value="Unassembled WGS sequence"/>
</dbReference>
<comment type="caution">
    <text evidence="2">The sequence shown here is derived from an EMBL/GenBank/DDBJ whole genome shotgun (WGS) entry which is preliminary data.</text>
</comment>
<dbReference type="eggNOG" id="COG2246">
    <property type="taxonomic scope" value="Bacteria"/>
</dbReference>
<protein>
    <submittedName>
        <fullName evidence="2">Uncharacterized protein</fullName>
    </submittedName>
</protein>
<keyword evidence="1" id="KW-0812">Transmembrane</keyword>
<accession>A0A0A2AEH6</accession>
<dbReference type="STRING" id="167548.EU98_1815"/>
<organism evidence="2 3">
    <name type="scientific">Prochlorococcus marinus str. MIT 9314</name>
    <dbReference type="NCBI Taxonomy" id="167548"/>
    <lineage>
        <taxon>Bacteria</taxon>
        <taxon>Bacillati</taxon>
        <taxon>Cyanobacteriota</taxon>
        <taxon>Cyanophyceae</taxon>
        <taxon>Synechococcales</taxon>
        <taxon>Prochlorococcaceae</taxon>
        <taxon>Prochlorococcus</taxon>
    </lineage>
</organism>
<evidence type="ECO:0000256" key="1">
    <source>
        <dbReference type="SAM" id="Phobius"/>
    </source>
</evidence>
<dbReference type="AlphaFoldDB" id="A0A0A2AEH6"/>